<feature type="region of interest" description="Disordered" evidence="2">
    <location>
        <begin position="85"/>
        <end position="114"/>
    </location>
</feature>
<sequence length="180" mass="21261">MSVASVSSSSFREQQLCGFKRQQQQQREQPEQHFEQQHPQQQQQLLESVNRHKERVMNASLRVEVLECQIREEVEKLISLVGSSCSHSAPSNSSSHHNIDNVDDNNNNNNNPNIHQLESHLLQLENDLLTEQRTLAEYEKSYQVSLERTKQRWKQQIEEHQRRFRVCYRAVPHHSRTKSL</sequence>
<dbReference type="Proteomes" id="UP001224775">
    <property type="component" value="Unassembled WGS sequence"/>
</dbReference>
<protein>
    <submittedName>
        <fullName evidence="3">Uncharacterized protein</fullName>
    </submittedName>
</protein>
<feature type="coiled-coil region" evidence="1">
    <location>
        <begin position="114"/>
        <end position="163"/>
    </location>
</feature>
<feature type="region of interest" description="Disordered" evidence="2">
    <location>
        <begin position="1"/>
        <end position="45"/>
    </location>
</feature>
<name>A0AAD9D5C1_9STRA</name>
<organism evidence="3 4">
    <name type="scientific">Skeletonema marinoi</name>
    <dbReference type="NCBI Taxonomy" id="267567"/>
    <lineage>
        <taxon>Eukaryota</taxon>
        <taxon>Sar</taxon>
        <taxon>Stramenopiles</taxon>
        <taxon>Ochrophyta</taxon>
        <taxon>Bacillariophyta</taxon>
        <taxon>Coscinodiscophyceae</taxon>
        <taxon>Thalassiosirophycidae</taxon>
        <taxon>Thalassiosirales</taxon>
        <taxon>Skeletonemataceae</taxon>
        <taxon>Skeletonema</taxon>
        <taxon>Skeletonema marinoi-dohrnii complex</taxon>
    </lineage>
</organism>
<feature type="compositionally biased region" description="Low complexity" evidence="2">
    <location>
        <begin position="104"/>
        <end position="114"/>
    </location>
</feature>
<proteinExistence type="predicted"/>
<gene>
    <name evidence="3" type="ORF">QTG54_014904</name>
</gene>
<dbReference type="AlphaFoldDB" id="A0AAD9D5C1"/>
<feature type="compositionally biased region" description="Low complexity" evidence="2">
    <location>
        <begin position="85"/>
        <end position="96"/>
    </location>
</feature>
<evidence type="ECO:0000313" key="4">
    <source>
        <dbReference type="Proteomes" id="UP001224775"/>
    </source>
</evidence>
<evidence type="ECO:0000256" key="2">
    <source>
        <dbReference type="SAM" id="MobiDB-lite"/>
    </source>
</evidence>
<evidence type="ECO:0000256" key="1">
    <source>
        <dbReference type="SAM" id="Coils"/>
    </source>
</evidence>
<accession>A0AAD9D5C1</accession>
<comment type="caution">
    <text evidence="3">The sequence shown here is derived from an EMBL/GenBank/DDBJ whole genome shotgun (WGS) entry which is preliminary data.</text>
</comment>
<evidence type="ECO:0000313" key="3">
    <source>
        <dbReference type="EMBL" id="KAK1734397.1"/>
    </source>
</evidence>
<reference evidence="3" key="1">
    <citation type="submission" date="2023-06" db="EMBL/GenBank/DDBJ databases">
        <title>Survivors Of The Sea: Transcriptome response of Skeletonema marinoi to long-term dormancy.</title>
        <authorList>
            <person name="Pinder M.I.M."/>
            <person name="Kourtchenko O."/>
            <person name="Robertson E.K."/>
            <person name="Larsson T."/>
            <person name="Maumus F."/>
            <person name="Osuna-Cruz C.M."/>
            <person name="Vancaester E."/>
            <person name="Stenow R."/>
            <person name="Vandepoele K."/>
            <person name="Ploug H."/>
            <person name="Bruchert V."/>
            <person name="Godhe A."/>
            <person name="Topel M."/>
        </authorList>
    </citation>
    <scope>NUCLEOTIDE SEQUENCE</scope>
    <source>
        <strain evidence="3">R05AC</strain>
    </source>
</reference>
<keyword evidence="4" id="KW-1185">Reference proteome</keyword>
<keyword evidence="1" id="KW-0175">Coiled coil</keyword>
<feature type="compositionally biased region" description="Low complexity" evidence="2">
    <location>
        <begin position="1"/>
        <end position="10"/>
    </location>
</feature>
<dbReference type="EMBL" id="JATAAI010000039">
    <property type="protein sequence ID" value="KAK1734397.1"/>
    <property type="molecule type" value="Genomic_DNA"/>
</dbReference>